<dbReference type="Proteomes" id="UP000447833">
    <property type="component" value="Unassembled WGS sequence"/>
</dbReference>
<name>A0A845ER24_9BACL</name>
<dbReference type="InterPro" id="IPR000515">
    <property type="entry name" value="MetI-like"/>
</dbReference>
<sequence length="335" mass="37325">MKKRLIQRPLLTGGTLFIFLLLLGSVLYSTFADPAAPEKVLYDENQNAIALAPFPPSLKFPLGSDLDGNNFSLKLLEGAKYTIGLSIVIAFGRMVLSFLGGYLLFMLPSAFRKLLSGLADALHYAPVTIFTYILIAPVVLTFSWSYDTVTKIVFPMLILIFISVPVLSLYIQNELDLISKKEFIESARVMGGSKFHIFKKHLAPFLNPKLLLLFVQQVGQVLIVFAHLGLLKVFIGGTDVRVMDYDMETGEAITASFSMSNEWAGLIAQNFQYATSFPWMILAPVSAFALTILAVNCIVYDLTSSKPVKLRRKKKKKHSSTLKSTIRQESFEFKS</sequence>
<evidence type="ECO:0000256" key="3">
    <source>
        <dbReference type="ARBA" id="ARBA00022692"/>
    </source>
</evidence>
<keyword evidence="3 6" id="KW-0812">Transmembrane</keyword>
<comment type="subcellular location">
    <subcellularLocation>
        <location evidence="1">Membrane</location>
        <topology evidence="1">Multi-pass membrane protein</topology>
    </subcellularLocation>
</comment>
<proteinExistence type="predicted"/>
<evidence type="ECO:0000256" key="1">
    <source>
        <dbReference type="ARBA" id="ARBA00004141"/>
    </source>
</evidence>
<evidence type="ECO:0000256" key="2">
    <source>
        <dbReference type="ARBA" id="ARBA00022448"/>
    </source>
</evidence>
<dbReference type="PANTHER" id="PTHR43839">
    <property type="entry name" value="OPPC IN A BINDING PROTEIN-DEPENDENT TRANSPORT SYSTEM"/>
    <property type="match status" value="1"/>
</dbReference>
<dbReference type="SUPFAM" id="SSF161098">
    <property type="entry name" value="MetI-like"/>
    <property type="match status" value="1"/>
</dbReference>
<evidence type="ECO:0000256" key="5">
    <source>
        <dbReference type="ARBA" id="ARBA00023136"/>
    </source>
</evidence>
<evidence type="ECO:0000313" key="8">
    <source>
        <dbReference type="EMBL" id="MYL61817.1"/>
    </source>
</evidence>
<dbReference type="RefSeq" id="WP_160917769.1">
    <property type="nucleotide sequence ID" value="NZ_WMEY01000001.1"/>
</dbReference>
<dbReference type="InterPro" id="IPR035906">
    <property type="entry name" value="MetI-like_sf"/>
</dbReference>
<evidence type="ECO:0000259" key="7">
    <source>
        <dbReference type="PROSITE" id="PS50928"/>
    </source>
</evidence>
<feature type="domain" description="ABC transmembrane type-1" evidence="7">
    <location>
        <begin position="83"/>
        <end position="294"/>
    </location>
</feature>
<comment type="caution">
    <text evidence="8">The sequence shown here is derived from an EMBL/GenBank/DDBJ whole genome shotgun (WGS) entry which is preliminary data.</text>
</comment>
<dbReference type="EMBL" id="WMEY01000001">
    <property type="protein sequence ID" value="MYL61817.1"/>
    <property type="molecule type" value="Genomic_DNA"/>
</dbReference>
<dbReference type="CDD" id="cd06261">
    <property type="entry name" value="TM_PBP2"/>
    <property type="match status" value="1"/>
</dbReference>
<feature type="transmembrane region" description="Helical" evidence="6">
    <location>
        <begin position="124"/>
        <end position="146"/>
    </location>
</feature>
<feature type="transmembrane region" description="Helical" evidence="6">
    <location>
        <begin position="81"/>
        <end position="104"/>
    </location>
</feature>
<evidence type="ECO:0000256" key="6">
    <source>
        <dbReference type="SAM" id="Phobius"/>
    </source>
</evidence>
<accession>A0A845ER24</accession>
<dbReference type="GO" id="GO:0016020">
    <property type="term" value="C:membrane"/>
    <property type="evidence" value="ECO:0007669"/>
    <property type="project" value="UniProtKB-SubCell"/>
</dbReference>
<protein>
    <recommendedName>
        <fullName evidence="7">ABC transmembrane type-1 domain-containing protein</fullName>
    </recommendedName>
</protein>
<feature type="transmembrane region" description="Helical" evidence="6">
    <location>
        <begin position="210"/>
        <end position="235"/>
    </location>
</feature>
<dbReference type="PANTHER" id="PTHR43839:SF3">
    <property type="entry name" value="OLIGOPEPTIDE ABC TRANSPORTER, PERMEASE PROTEIN"/>
    <property type="match status" value="1"/>
</dbReference>
<keyword evidence="2" id="KW-0813">Transport</keyword>
<reference evidence="8 9" key="1">
    <citation type="submission" date="2019-11" db="EMBL/GenBank/DDBJ databases">
        <title>Genome sequences of 17 halophilic strains isolated from different environments.</title>
        <authorList>
            <person name="Furrow R.E."/>
        </authorList>
    </citation>
    <scope>NUCLEOTIDE SEQUENCE [LARGE SCALE GENOMIC DNA]</scope>
    <source>
        <strain evidence="8 9">22506_14_FS</strain>
    </source>
</reference>
<organism evidence="8 9">
    <name type="scientific">Guptibacillus hwajinpoensis</name>
    <dbReference type="NCBI Taxonomy" id="208199"/>
    <lineage>
        <taxon>Bacteria</taxon>
        <taxon>Bacillati</taxon>
        <taxon>Bacillota</taxon>
        <taxon>Bacilli</taxon>
        <taxon>Bacillales</taxon>
        <taxon>Guptibacillaceae</taxon>
        <taxon>Guptibacillus</taxon>
    </lineage>
</organism>
<keyword evidence="4 6" id="KW-1133">Transmembrane helix</keyword>
<feature type="transmembrane region" description="Helical" evidence="6">
    <location>
        <begin position="152"/>
        <end position="171"/>
    </location>
</feature>
<evidence type="ECO:0000256" key="4">
    <source>
        <dbReference type="ARBA" id="ARBA00022989"/>
    </source>
</evidence>
<keyword evidence="5 6" id="KW-0472">Membrane</keyword>
<dbReference type="Gene3D" id="1.10.3720.10">
    <property type="entry name" value="MetI-like"/>
    <property type="match status" value="1"/>
</dbReference>
<dbReference type="PROSITE" id="PS50928">
    <property type="entry name" value="ABC_TM1"/>
    <property type="match status" value="1"/>
</dbReference>
<feature type="transmembrane region" description="Helical" evidence="6">
    <location>
        <begin position="279"/>
        <end position="303"/>
    </location>
</feature>
<dbReference type="GO" id="GO:0055085">
    <property type="term" value="P:transmembrane transport"/>
    <property type="evidence" value="ECO:0007669"/>
    <property type="project" value="InterPro"/>
</dbReference>
<dbReference type="AlphaFoldDB" id="A0A845ER24"/>
<gene>
    <name evidence="8" type="ORF">GLW07_00470</name>
</gene>
<evidence type="ECO:0000313" key="9">
    <source>
        <dbReference type="Proteomes" id="UP000447833"/>
    </source>
</evidence>